<dbReference type="SUPFAM" id="SSF55729">
    <property type="entry name" value="Acyl-CoA N-acyltransferases (Nat)"/>
    <property type="match status" value="1"/>
</dbReference>
<feature type="domain" description="N-acetyltransferase" evidence="9">
    <location>
        <begin position="200"/>
        <end position="343"/>
    </location>
</feature>
<evidence type="ECO:0000256" key="7">
    <source>
        <dbReference type="ARBA" id="ARBA00023315"/>
    </source>
</evidence>
<evidence type="ECO:0000313" key="10">
    <source>
        <dbReference type="EMBL" id="RDX99080.1"/>
    </source>
</evidence>
<evidence type="ECO:0000256" key="5">
    <source>
        <dbReference type="ARBA" id="ARBA00022679"/>
    </source>
</evidence>
<evidence type="ECO:0000313" key="11">
    <source>
        <dbReference type="Proteomes" id="UP000257109"/>
    </source>
</evidence>
<dbReference type="Proteomes" id="UP000257109">
    <property type="component" value="Unassembled WGS sequence"/>
</dbReference>
<dbReference type="PANTHER" id="PTHR43626">
    <property type="entry name" value="ACYL-COA N-ACYLTRANSFERASE"/>
    <property type="match status" value="1"/>
</dbReference>
<dbReference type="InterPro" id="IPR045039">
    <property type="entry name" value="NSI-like"/>
</dbReference>
<keyword evidence="8" id="KW-0812">Transmembrane</keyword>
<dbReference type="Gene3D" id="3.40.630.30">
    <property type="match status" value="1"/>
</dbReference>
<dbReference type="Pfam" id="PF00583">
    <property type="entry name" value="Acetyltransf_1"/>
    <property type="match status" value="1"/>
</dbReference>
<protein>
    <submittedName>
        <fullName evidence="10">Acetyltransferase NSI</fullName>
    </submittedName>
</protein>
<dbReference type="OrthoDB" id="10039976at2759"/>
<proteinExistence type="inferred from homology"/>
<dbReference type="PROSITE" id="PS51186">
    <property type="entry name" value="GNAT"/>
    <property type="match status" value="1"/>
</dbReference>
<reference evidence="10" key="1">
    <citation type="submission" date="2018-05" db="EMBL/GenBank/DDBJ databases">
        <title>Draft genome of Mucuna pruriens seed.</title>
        <authorList>
            <person name="Nnadi N.E."/>
            <person name="Vos R."/>
            <person name="Hasami M.H."/>
            <person name="Devisetty U.K."/>
            <person name="Aguiy J.C."/>
        </authorList>
    </citation>
    <scope>NUCLEOTIDE SEQUENCE [LARGE SCALE GENOMIC DNA]</scope>
    <source>
        <strain evidence="10">JCA_2017</strain>
    </source>
</reference>
<dbReference type="InterPro" id="IPR000182">
    <property type="entry name" value="GNAT_dom"/>
</dbReference>
<keyword evidence="7" id="KW-0012">Acyltransferase</keyword>
<comment type="subcellular location">
    <subcellularLocation>
        <location evidence="2">Cytoplasm</location>
    </subcellularLocation>
    <subcellularLocation>
        <location evidence="1">Nucleus</location>
    </subcellularLocation>
</comment>
<dbReference type="GO" id="GO:0005737">
    <property type="term" value="C:cytoplasm"/>
    <property type="evidence" value="ECO:0007669"/>
    <property type="project" value="UniProtKB-SubCell"/>
</dbReference>
<keyword evidence="8" id="KW-0472">Membrane</keyword>
<dbReference type="GO" id="GO:0005634">
    <property type="term" value="C:nucleus"/>
    <property type="evidence" value="ECO:0007669"/>
    <property type="project" value="UniProtKB-SubCell"/>
</dbReference>
<sequence>MKPKVKAQFENVAGERDTIRIASSTYTSFINYEFKTHTQPLLYILKMLTLNLNAISSSSVVFLYHVPYNFSYLLLLFSAVPFHANYPQSTQTQILFPSNLNYSFATTGKDTFTVLASSLVFISDHNLFTIMLSLLVAATRKFKSFQLKAGFWESIKSGLIKNNTTQVIDPPSTDEEVEEPLPQEFVLVEKTEPDGTIEQIIFSSGGDIDVYDLQALCDKVGWPRRPLSKLAAALKNSYIVASLHSVRKSPGSEGNEQKRLIGMARATSDHAFNATIWDVLVDPGYQGQGLGKALIEKLIRALLQRDIGNITLFADSQVVEFYRNLGFEADPEGIKGMFWYPNN</sequence>
<dbReference type="AlphaFoldDB" id="A0A371H8G7"/>
<dbReference type="CDD" id="cd04301">
    <property type="entry name" value="NAT_SF"/>
    <property type="match status" value="1"/>
</dbReference>
<dbReference type="GO" id="GO:0008080">
    <property type="term" value="F:N-acetyltransferase activity"/>
    <property type="evidence" value="ECO:0007669"/>
    <property type="project" value="InterPro"/>
</dbReference>
<evidence type="ECO:0000256" key="1">
    <source>
        <dbReference type="ARBA" id="ARBA00004123"/>
    </source>
</evidence>
<evidence type="ECO:0000256" key="3">
    <source>
        <dbReference type="ARBA" id="ARBA00008694"/>
    </source>
</evidence>
<dbReference type="STRING" id="157652.A0A371H8G7"/>
<gene>
    <name evidence="10" type="primary">NSI</name>
    <name evidence="10" type="ORF">CR513_17922</name>
</gene>
<organism evidence="10 11">
    <name type="scientific">Mucuna pruriens</name>
    <name type="common">Velvet bean</name>
    <name type="synonym">Dolichos pruriens</name>
    <dbReference type="NCBI Taxonomy" id="157652"/>
    <lineage>
        <taxon>Eukaryota</taxon>
        <taxon>Viridiplantae</taxon>
        <taxon>Streptophyta</taxon>
        <taxon>Embryophyta</taxon>
        <taxon>Tracheophyta</taxon>
        <taxon>Spermatophyta</taxon>
        <taxon>Magnoliopsida</taxon>
        <taxon>eudicotyledons</taxon>
        <taxon>Gunneridae</taxon>
        <taxon>Pentapetalae</taxon>
        <taxon>rosids</taxon>
        <taxon>fabids</taxon>
        <taxon>Fabales</taxon>
        <taxon>Fabaceae</taxon>
        <taxon>Papilionoideae</taxon>
        <taxon>50 kb inversion clade</taxon>
        <taxon>NPAAA clade</taxon>
        <taxon>indigoferoid/millettioid clade</taxon>
        <taxon>Phaseoleae</taxon>
        <taxon>Mucuna</taxon>
    </lineage>
</organism>
<dbReference type="InterPro" id="IPR016181">
    <property type="entry name" value="Acyl_CoA_acyltransferase"/>
</dbReference>
<evidence type="ECO:0000259" key="9">
    <source>
        <dbReference type="PROSITE" id="PS51186"/>
    </source>
</evidence>
<keyword evidence="4" id="KW-0963">Cytoplasm</keyword>
<keyword evidence="8" id="KW-1133">Transmembrane helix</keyword>
<dbReference type="PANTHER" id="PTHR43626:SF4">
    <property type="entry name" value="GCN5-RELATED N-ACETYLTRANSFERASE 2, CHLOROPLASTIC"/>
    <property type="match status" value="1"/>
</dbReference>
<comment type="similarity">
    <text evidence="3">Belongs to the acetyltransferase family.</text>
</comment>
<comment type="caution">
    <text evidence="10">The sequence shown here is derived from an EMBL/GenBank/DDBJ whole genome shotgun (WGS) entry which is preliminary data.</text>
</comment>
<feature type="transmembrane region" description="Helical" evidence="8">
    <location>
        <begin position="112"/>
        <end position="138"/>
    </location>
</feature>
<keyword evidence="5" id="KW-0808">Transferase</keyword>
<dbReference type="EMBL" id="QJKJ01003310">
    <property type="protein sequence ID" value="RDX99080.1"/>
    <property type="molecule type" value="Genomic_DNA"/>
</dbReference>
<feature type="non-terminal residue" evidence="10">
    <location>
        <position position="1"/>
    </location>
</feature>
<evidence type="ECO:0000256" key="4">
    <source>
        <dbReference type="ARBA" id="ARBA00022490"/>
    </source>
</evidence>
<evidence type="ECO:0000256" key="2">
    <source>
        <dbReference type="ARBA" id="ARBA00004496"/>
    </source>
</evidence>
<keyword evidence="11" id="KW-1185">Reference proteome</keyword>
<evidence type="ECO:0000256" key="8">
    <source>
        <dbReference type="SAM" id="Phobius"/>
    </source>
</evidence>
<accession>A0A371H8G7</accession>
<name>A0A371H8G7_MUCPR</name>
<keyword evidence="6" id="KW-0539">Nucleus</keyword>
<dbReference type="FunFam" id="3.40.630.30:FF:000059">
    <property type="entry name" value="Putative acetyltransferase NSI"/>
    <property type="match status" value="1"/>
</dbReference>
<evidence type="ECO:0000256" key="6">
    <source>
        <dbReference type="ARBA" id="ARBA00023242"/>
    </source>
</evidence>